<proteinExistence type="predicted"/>
<keyword evidence="4" id="KW-1185">Reference proteome</keyword>
<evidence type="ECO:0000313" key="4">
    <source>
        <dbReference type="Proteomes" id="UP001055303"/>
    </source>
</evidence>
<organism evidence="2 3">
    <name type="scientific">Methylobacterium dankookense</name>
    <dbReference type="NCBI Taxonomy" id="560405"/>
    <lineage>
        <taxon>Bacteria</taxon>
        <taxon>Pseudomonadati</taxon>
        <taxon>Pseudomonadota</taxon>
        <taxon>Alphaproteobacteria</taxon>
        <taxon>Hyphomicrobiales</taxon>
        <taxon>Methylobacteriaceae</taxon>
        <taxon>Methylobacterium</taxon>
    </lineage>
</organism>
<gene>
    <name evidence="1" type="ORF">IFDJLNFL_1464</name>
    <name evidence="2" type="ORF">MTDSW087_03530</name>
</gene>
<protein>
    <submittedName>
        <fullName evidence="2">Uncharacterized protein</fullName>
    </submittedName>
</protein>
<dbReference type="RefSeq" id="WP_144766092.1">
    <property type="nucleotide sequence ID" value="NZ_BPQI01000033.1"/>
</dbReference>
<dbReference type="AlphaFoldDB" id="A0A564G034"/>
<reference evidence="2 3" key="1">
    <citation type="submission" date="2019-06" db="EMBL/GenBank/DDBJ databases">
        <authorList>
            <person name="Rodrigo-Torres L."/>
            <person name="Arahal R. D."/>
            <person name="Lucena T."/>
        </authorList>
    </citation>
    <scope>NUCLEOTIDE SEQUENCE [LARGE SCALE GENOMIC DNA]</scope>
    <source>
        <strain evidence="2 3">SW08-7</strain>
    </source>
</reference>
<reference evidence="1" key="3">
    <citation type="submission" date="2021-08" db="EMBL/GenBank/DDBJ databases">
        <authorList>
            <person name="Tani A."/>
            <person name="Ola A."/>
            <person name="Ogura Y."/>
            <person name="Katsura K."/>
            <person name="Hayashi T."/>
        </authorList>
    </citation>
    <scope>NUCLEOTIDE SEQUENCE</scope>
    <source>
        <strain evidence="1">DSM 22415</strain>
    </source>
</reference>
<evidence type="ECO:0000313" key="2">
    <source>
        <dbReference type="EMBL" id="VUF13823.1"/>
    </source>
</evidence>
<dbReference type="Proteomes" id="UP001055303">
    <property type="component" value="Unassembled WGS sequence"/>
</dbReference>
<dbReference type="Proteomes" id="UP000401717">
    <property type="component" value="Unassembled WGS sequence"/>
</dbReference>
<dbReference type="EMBL" id="BPQI01000033">
    <property type="protein sequence ID" value="GJD55577.1"/>
    <property type="molecule type" value="Genomic_DNA"/>
</dbReference>
<name>A0A564G034_9HYPH</name>
<dbReference type="EMBL" id="CABFVH010000024">
    <property type="protein sequence ID" value="VUF13823.1"/>
    <property type="molecule type" value="Genomic_DNA"/>
</dbReference>
<sequence>MLAGRALERGEELGSRIQHILAAAGTFRELAGAFRSAVEALLVAAAHADGVEELLPDYVAESGRLANLAEAFPDRVVPAP</sequence>
<evidence type="ECO:0000313" key="1">
    <source>
        <dbReference type="EMBL" id="GJD55577.1"/>
    </source>
</evidence>
<evidence type="ECO:0000313" key="3">
    <source>
        <dbReference type="Proteomes" id="UP000401717"/>
    </source>
</evidence>
<accession>A0A564G034</accession>
<reference evidence="1" key="2">
    <citation type="journal article" date="2021" name="Front. Microbiol.">
        <title>Comprehensive Comparative Genomics and Phenotyping of Methylobacterium Species.</title>
        <authorList>
            <person name="Alessa O."/>
            <person name="Ogura Y."/>
            <person name="Fujitani Y."/>
            <person name="Takami H."/>
            <person name="Hayashi T."/>
            <person name="Sahin N."/>
            <person name="Tani A."/>
        </authorList>
    </citation>
    <scope>NUCLEOTIDE SEQUENCE</scope>
    <source>
        <strain evidence="1">DSM 22415</strain>
    </source>
</reference>